<evidence type="ECO:0000313" key="8">
    <source>
        <dbReference type="Proteomes" id="UP001145069"/>
    </source>
</evidence>
<evidence type="ECO:0000256" key="6">
    <source>
        <dbReference type="SAM" id="Phobius"/>
    </source>
</evidence>
<evidence type="ECO:0000313" key="7">
    <source>
        <dbReference type="EMBL" id="MDC3418188.1"/>
    </source>
</evidence>
<feature type="transmembrane region" description="Helical" evidence="6">
    <location>
        <begin position="6"/>
        <end position="25"/>
    </location>
</feature>
<name>A0A9X3WGF8_9BACI</name>
<dbReference type="PANTHER" id="PTHR30249">
    <property type="entry name" value="PUTATIVE SEROTONIN TRANSPORTER"/>
    <property type="match status" value="1"/>
</dbReference>
<dbReference type="InterPro" id="IPR007300">
    <property type="entry name" value="CidB/LrgB"/>
</dbReference>
<evidence type="ECO:0000256" key="2">
    <source>
        <dbReference type="ARBA" id="ARBA00022475"/>
    </source>
</evidence>
<evidence type="ECO:0000256" key="1">
    <source>
        <dbReference type="ARBA" id="ARBA00004651"/>
    </source>
</evidence>
<organism evidence="7 8">
    <name type="scientific">Aquibacillus salsiterrae</name>
    <dbReference type="NCBI Taxonomy" id="2950439"/>
    <lineage>
        <taxon>Bacteria</taxon>
        <taxon>Bacillati</taxon>
        <taxon>Bacillota</taxon>
        <taxon>Bacilli</taxon>
        <taxon>Bacillales</taxon>
        <taxon>Bacillaceae</taxon>
        <taxon>Aquibacillus</taxon>
    </lineage>
</organism>
<keyword evidence="4 6" id="KW-1133">Transmembrane helix</keyword>
<keyword evidence="8" id="KW-1185">Reference proteome</keyword>
<comment type="subcellular location">
    <subcellularLocation>
        <location evidence="1">Cell membrane</location>
        <topology evidence="1">Multi-pass membrane protein</topology>
    </subcellularLocation>
</comment>
<dbReference type="RefSeq" id="WP_272447250.1">
    <property type="nucleotide sequence ID" value="NZ_JAMQKC010000021.1"/>
</dbReference>
<keyword evidence="2" id="KW-1003">Cell membrane</keyword>
<dbReference type="EMBL" id="JAMQKC010000021">
    <property type="protein sequence ID" value="MDC3418188.1"/>
    <property type="molecule type" value="Genomic_DNA"/>
</dbReference>
<dbReference type="Proteomes" id="UP001145069">
    <property type="component" value="Unassembled WGS sequence"/>
</dbReference>
<accession>A0A9X3WGF8</accession>
<reference evidence="7" key="1">
    <citation type="submission" date="2022-06" db="EMBL/GenBank/DDBJ databases">
        <title>Aquibacillus sp. a new bacterium isolated from soil saline samples.</title>
        <authorList>
            <person name="Galisteo C."/>
            <person name="De La Haba R."/>
            <person name="Sanchez-Porro C."/>
            <person name="Ventosa A."/>
        </authorList>
    </citation>
    <scope>NUCLEOTIDE SEQUENCE</scope>
    <source>
        <strain evidence="7">3ASR75-54</strain>
    </source>
</reference>
<evidence type="ECO:0000256" key="4">
    <source>
        <dbReference type="ARBA" id="ARBA00022989"/>
    </source>
</evidence>
<feature type="transmembrane region" description="Helical" evidence="6">
    <location>
        <begin position="148"/>
        <end position="168"/>
    </location>
</feature>
<gene>
    <name evidence="7" type="ORF">NC799_14960</name>
</gene>
<keyword evidence="3 6" id="KW-0812">Transmembrane</keyword>
<sequence length="229" mass="24019">MINIVIGVVSLSGTIGLFFCAKLLYKKYRSPFTLPILTTTIIIVSVLLIASVPYSVYMIGGKWLDHLLGPVVVALGYPLYKQWTILKKYIGPLLIGVSGGAIFGVASGVLLAKVFQFDELIYYSIASKSVTTPVSMDIAKTMGGAPSLAAAFVMMAGIGGAVLGPTFLKLAKVKHPVARGIGMGTASHAIGTSRAMENSELEGAVSTVAMTVSAIIVAVITPLMIRLLL</sequence>
<comment type="caution">
    <text evidence="7">The sequence shown here is derived from an EMBL/GenBank/DDBJ whole genome shotgun (WGS) entry which is preliminary data.</text>
</comment>
<dbReference type="PANTHER" id="PTHR30249:SF17">
    <property type="entry name" value="HOLIN-LIKE PROTEIN CIDB"/>
    <property type="match status" value="1"/>
</dbReference>
<feature type="transmembrane region" description="Helical" evidence="6">
    <location>
        <begin position="204"/>
        <end position="225"/>
    </location>
</feature>
<evidence type="ECO:0000256" key="3">
    <source>
        <dbReference type="ARBA" id="ARBA00022692"/>
    </source>
</evidence>
<dbReference type="AlphaFoldDB" id="A0A9X3WGF8"/>
<proteinExistence type="predicted"/>
<dbReference type="GO" id="GO:0005886">
    <property type="term" value="C:plasma membrane"/>
    <property type="evidence" value="ECO:0007669"/>
    <property type="project" value="UniProtKB-SubCell"/>
</dbReference>
<protein>
    <submittedName>
        <fullName evidence="7">LrgB family protein</fullName>
    </submittedName>
</protein>
<feature type="transmembrane region" description="Helical" evidence="6">
    <location>
        <begin position="92"/>
        <end position="112"/>
    </location>
</feature>
<feature type="transmembrane region" description="Helical" evidence="6">
    <location>
        <begin position="32"/>
        <end position="57"/>
    </location>
</feature>
<evidence type="ECO:0000256" key="5">
    <source>
        <dbReference type="ARBA" id="ARBA00023136"/>
    </source>
</evidence>
<dbReference type="Pfam" id="PF04172">
    <property type="entry name" value="LrgB"/>
    <property type="match status" value="1"/>
</dbReference>
<keyword evidence="5 6" id="KW-0472">Membrane</keyword>